<dbReference type="Proteomes" id="UP000054337">
    <property type="component" value="Unassembled WGS sequence"/>
</dbReference>
<organism evidence="1 2">
    <name type="scientific">Bipolaris victoriae (strain FI3)</name>
    <name type="common">Victoria blight of oats agent</name>
    <name type="synonym">Cochliobolus victoriae</name>
    <dbReference type="NCBI Taxonomy" id="930091"/>
    <lineage>
        <taxon>Eukaryota</taxon>
        <taxon>Fungi</taxon>
        <taxon>Dikarya</taxon>
        <taxon>Ascomycota</taxon>
        <taxon>Pezizomycotina</taxon>
        <taxon>Dothideomycetes</taxon>
        <taxon>Pleosporomycetidae</taxon>
        <taxon>Pleosporales</taxon>
        <taxon>Pleosporineae</taxon>
        <taxon>Pleosporaceae</taxon>
        <taxon>Bipolaris</taxon>
    </lineage>
</organism>
<evidence type="ECO:0000313" key="2">
    <source>
        <dbReference type="Proteomes" id="UP000054337"/>
    </source>
</evidence>
<dbReference type="GeneID" id="26251769"/>
<protein>
    <submittedName>
        <fullName evidence="1">Uncharacterized protein</fullName>
    </submittedName>
</protein>
<dbReference type="EMBL" id="KI968734">
    <property type="protein sequence ID" value="EUN27012.1"/>
    <property type="molecule type" value="Genomic_DNA"/>
</dbReference>
<keyword evidence="2" id="KW-1185">Reference proteome</keyword>
<gene>
    <name evidence="1" type="ORF">COCVIDRAFT_16108</name>
</gene>
<evidence type="ECO:0000313" key="1">
    <source>
        <dbReference type="EMBL" id="EUN27012.1"/>
    </source>
</evidence>
<dbReference type="RefSeq" id="XP_014556501.1">
    <property type="nucleotide sequence ID" value="XM_014701015.1"/>
</dbReference>
<sequence>MLTHAVPRLDGIIRQNVTGEPMASLLGANYGRGLGGKQPSPGTRLQYRSTVGSVCVRGALEARGMTEALKRPGLYHCVHTKTCSRREVWTMTFNGRSHTAASWARACSRYAPVEINVQCSAAGAMWEGADRGERRASVSTSYLALATCYYLQSLHLHHQAGQNRYCS</sequence>
<dbReference type="HOGENOM" id="CLU_1594238_0_0_1"/>
<dbReference type="AlphaFoldDB" id="W7EST2"/>
<name>W7EST2_BIPV3</name>
<accession>W7EST2</accession>
<dbReference type="OrthoDB" id="10440601at2759"/>
<proteinExistence type="predicted"/>
<reference evidence="1 2" key="1">
    <citation type="journal article" date="2013" name="PLoS Genet.">
        <title>Comparative genome structure, secondary metabolite, and effector coding capacity across Cochliobolus pathogens.</title>
        <authorList>
            <person name="Condon B.J."/>
            <person name="Leng Y."/>
            <person name="Wu D."/>
            <person name="Bushley K.E."/>
            <person name="Ohm R.A."/>
            <person name="Otillar R."/>
            <person name="Martin J."/>
            <person name="Schackwitz W."/>
            <person name="Grimwood J."/>
            <person name="MohdZainudin N."/>
            <person name="Xue C."/>
            <person name="Wang R."/>
            <person name="Manning V.A."/>
            <person name="Dhillon B."/>
            <person name="Tu Z.J."/>
            <person name="Steffenson B.J."/>
            <person name="Salamov A."/>
            <person name="Sun H."/>
            <person name="Lowry S."/>
            <person name="LaButti K."/>
            <person name="Han J."/>
            <person name="Copeland A."/>
            <person name="Lindquist E."/>
            <person name="Barry K."/>
            <person name="Schmutz J."/>
            <person name="Baker S.E."/>
            <person name="Ciuffetti L.M."/>
            <person name="Grigoriev I.V."/>
            <person name="Zhong S."/>
            <person name="Turgeon B.G."/>
        </authorList>
    </citation>
    <scope>NUCLEOTIDE SEQUENCE [LARGE SCALE GENOMIC DNA]</scope>
    <source>
        <strain evidence="1 2">FI3</strain>
    </source>
</reference>